<name>A0A835PT93_VANPL</name>
<evidence type="ECO:0000313" key="3">
    <source>
        <dbReference type="Proteomes" id="UP000636800"/>
    </source>
</evidence>
<evidence type="ECO:0000313" key="2">
    <source>
        <dbReference type="EMBL" id="KAG0459845.1"/>
    </source>
</evidence>
<proteinExistence type="predicted"/>
<gene>
    <name evidence="2" type="ORF">HPP92_022973</name>
    <name evidence="1" type="ORF">HPP92_023238</name>
</gene>
<comment type="caution">
    <text evidence="2">The sequence shown here is derived from an EMBL/GenBank/DDBJ whole genome shotgun (WGS) entry which is preliminary data.</text>
</comment>
<dbReference type="Proteomes" id="UP000639772">
    <property type="component" value="Chromosome 12"/>
</dbReference>
<reference evidence="3 4" key="1">
    <citation type="journal article" date="2020" name="Nat. Food">
        <title>A phased Vanilla planifolia genome enables genetic improvement of flavour and production.</title>
        <authorList>
            <person name="Hasing T."/>
            <person name="Tang H."/>
            <person name="Brym M."/>
            <person name="Khazi F."/>
            <person name="Huang T."/>
            <person name="Chambers A.H."/>
        </authorList>
    </citation>
    <scope>NUCLEOTIDE SEQUENCE [LARGE SCALE GENOMIC DNA]</scope>
    <source>
        <tissue evidence="2">Leaf</tissue>
    </source>
</reference>
<accession>A0A835PT93</accession>
<organism evidence="2 4">
    <name type="scientific">Vanilla planifolia</name>
    <name type="common">Vanilla</name>
    <dbReference type="NCBI Taxonomy" id="51239"/>
    <lineage>
        <taxon>Eukaryota</taxon>
        <taxon>Viridiplantae</taxon>
        <taxon>Streptophyta</taxon>
        <taxon>Embryophyta</taxon>
        <taxon>Tracheophyta</taxon>
        <taxon>Spermatophyta</taxon>
        <taxon>Magnoliopsida</taxon>
        <taxon>Liliopsida</taxon>
        <taxon>Asparagales</taxon>
        <taxon>Orchidaceae</taxon>
        <taxon>Vanilloideae</taxon>
        <taxon>Vanilleae</taxon>
        <taxon>Vanilla</taxon>
    </lineage>
</organism>
<dbReference type="AlphaFoldDB" id="A0A835PT93"/>
<dbReference type="EMBL" id="JADCNM010000012">
    <property type="protein sequence ID" value="KAG0459845.1"/>
    <property type="molecule type" value="Genomic_DNA"/>
</dbReference>
<sequence>MPEVPSSASSKSMDFVGEPPALADQSLTHRRGIAIDLPCCHPDDIPLLLCLSLFSRQQESQRRPNALLAFISDPALLALGGALRPPPPVISGCDLRRTVPPL</sequence>
<dbReference type="Proteomes" id="UP000636800">
    <property type="component" value="Chromosome 12"/>
</dbReference>
<protein>
    <submittedName>
        <fullName evidence="2">Uncharacterized protein</fullName>
    </submittedName>
</protein>
<keyword evidence="3" id="KW-1185">Reference proteome</keyword>
<dbReference type="EMBL" id="JADCNL010000012">
    <property type="protein sequence ID" value="KAG0458081.1"/>
    <property type="molecule type" value="Genomic_DNA"/>
</dbReference>
<evidence type="ECO:0000313" key="1">
    <source>
        <dbReference type="EMBL" id="KAG0458081.1"/>
    </source>
</evidence>
<evidence type="ECO:0000313" key="4">
    <source>
        <dbReference type="Proteomes" id="UP000639772"/>
    </source>
</evidence>